<feature type="domain" description="Lipid/polyisoprenoid-binding YceI-like" evidence="2">
    <location>
        <begin position="29"/>
        <end position="190"/>
    </location>
</feature>
<feature type="chain" id="PRO_5016407110" evidence="1">
    <location>
        <begin position="28"/>
        <end position="192"/>
    </location>
</feature>
<evidence type="ECO:0000313" key="4">
    <source>
        <dbReference type="Proteomes" id="UP000246569"/>
    </source>
</evidence>
<protein>
    <submittedName>
        <fullName evidence="3">Polyisoprenoid-binding protein YceI</fullName>
    </submittedName>
</protein>
<dbReference type="SUPFAM" id="SSF101874">
    <property type="entry name" value="YceI-like"/>
    <property type="match status" value="1"/>
</dbReference>
<dbReference type="SMART" id="SM00867">
    <property type="entry name" value="YceI"/>
    <property type="match status" value="1"/>
</dbReference>
<feature type="signal peptide" evidence="1">
    <location>
        <begin position="1"/>
        <end position="27"/>
    </location>
</feature>
<dbReference type="PANTHER" id="PTHR34406:SF1">
    <property type="entry name" value="PROTEIN YCEI"/>
    <property type="match status" value="1"/>
</dbReference>
<evidence type="ECO:0000259" key="2">
    <source>
        <dbReference type="SMART" id="SM00867"/>
    </source>
</evidence>
<dbReference type="InterPro" id="IPR007372">
    <property type="entry name" value="Lipid/polyisoprenoid-bd_YceI"/>
</dbReference>
<dbReference type="PANTHER" id="PTHR34406">
    <property type="entry name" value="PROTEIN YCEI"/>
    <property type="match status" value="1"/>
</dbReference>
<evidence type="ECO:0000313" key="3">
    <source>
        <dbReference type="EMBL" id="PWV64540.1"/>
    </source>
</evidence>
<keyword evidence="1" id="KW-0732">Signal</keyword>
<proteinExistence type="predicted"/>
<dbReference type="AlphaFoldDB" id="A0A317MY08"/>
<dbReference type="InterPro" id="IPR036761">
    <property type="entry name" value="TTHA0802/YceI-like_sf"/>
</dbReference>
<sequence length="192" mass="20743">MTRFTTTLFKRTALAAVLAAAAAGASAAEFKIDPTHSFVTFEISHMGFSVLQGRFNKVEGDFSYDQAKPADSKIAVTVDVASVDTNYGERDKHLRDKYLDTSAYPQASFKSTKFTENGDKGTLDGELTLHGVTKPVSVALQFIGAGDDPWGGYRRGYVGTATIKRSDFGMTQNLGPQADSVALKFVIEGVRQ</sequence>
<evidence type="ECO:0000256" key="1">
    <source>
        <dbReference type="SAM" id="SignalP"/>
    </source>
</evidence>
<dbReference type="OrthoDB" id="9811006at2"/>
<dbReference type="Proteomes" id="UP000246569">
    <property type="component" value="Unassembled WGS sequence"/>
</dbReference>
<gene>
    <name evidence="3" type="ORF">C7443_102189</name>
</gene>
<dbReference type="Pfam" id="PF04264">
    <property type="entry name" value="YceI"/>
    <property type="match status" value="1"/>
</dbReference>
<dbReference type="EMBL" id="QGTJ01000002">
    <property type="protein sequence ID" value="PWV64540.1"/>
    <property type="molecule type" value="Genomic_DNA"/>
</dbReference>
<comment type="caution">
    <text evidence="3">The sequence shown here is derived from an EMBL/GenBank/DDBJ whole genome shotgun (WGS) entry which is preliminary data.</text>
</comment>
<name>A0A317MY08_9GAMM</name>
<reference evidence="3 4" key="1">
    <citation type="submission" date="2018-05" db="EMBL/GenBank/DDBJ databases">
        <title>Genomic Encyclopedia of Type Strains, Phase IV (KMG-IV): sequencing the most valuable type-strain genomes for metagenomic binning, comparative biology and taxonomic classification.</title>
        <authorList>
            <person name="Goeker M."/>
        </authorList>
    </citation>
    <scope>NUCLEOTIDE SEQUENCE [LARGE SCALE GENOMIC DNA]</scope>
    <source>
        <strain evidence="3 4">DSM 23606</strain>
    </source>
</reference>
<accession>A0A317MY08</accession>
<organism evidence="3 4">
    <name type="scientific">Plasticicumulans acidivorans</name>
    <dbReference type="NCBI Taxonomy" id="886464"/>
    <lineage>
        <taxon>Bacteria</taxon>
        <taxon>Pseudomonadati</taxon>
        <taxon>Pseudomonadota</taxon>
        <taxon>Gammaproteobacteria</taxon>
        <taxon>Candidatus Competibacteraceae</taxon>
        <taxon>Plasticicumulans</taxon>
    </lineage>
</organism>
<dbReference type="RefSeq" id="WP_110017196.1">
    <property type="nucleotide sequence ID" value="NZ_QGTJ01000002.1"/>
</dbReference>
<dbReference type="Gene3D" id="2.40.128.110">
    <property type="entry name" value="Lipid/polyisoprenoid-binding, YceI-like"/>
    <property type="match status" value="1"/>
</dbReference>
<keyword evidence="4" id="KW-1185">Reference proteome</keyword>